<dbReference type="GO" id="GO:0048038">
    <property type="term" value="F:quinone binding"/>
    <property type="evidence" value="ECO:0007669"/>
    <property type="project" value="UniProtKB-KW"/>
</dbReference>
<reference evidence="13 14" key="1">
    <citation type="submission" date="2019-07" db="EMBL/GenBank/DDBJ databases">
        <title>Quadrisphaera sp. strain DD2A genome sequencing and assembly.</title>
        <authorList>
            <person name="Kim I."/>
        </authorList>
    </citation>
    <scope>NUCLEOTIDE SEQUENCE [LARGE SCALE GENOMIC DNA]</scope>
    <source>
        <strain evidence="13 14">DD2A</strain>
    </source>
</reference>
<feature type="region of interest" description="Disordered" evidence="10">
    <location>
        <begin position="1"/>
        <end position="36"/>
    </location>
</feature>
<evidence type="ECO:0000256" key="4">
    <source>
        <dbReference type="ARBA" id="ARBA00022719"/>
    </source>
</evidence>
<keyword evidence="6" id="KW-0560">Oxidoreductase</keyword>
<accession>A0A5C8ZED8</accession>
<feature type="transmembrane region" description="Helical" evidence="11">
    <location>
        <begin position="135"/>
        <end position="152"/>
    </location>
</feature>
<protein>
    <submittedName>
        <fullName evidence="13">Vitamin K epoxide reductase family protein</fullName>
    </submittedName>
</protein>
<feature type="transmembrane region" description="Helical" evidence="11">
    <location>
        <begin position="198"/>
        <end position="226"/>
    </location>
</feature>
<dbReference type="GO" id="GO:0016491">
    <property type="term" value="F:oxidoreductase activity"/>
    <property type="evidence" value="ECO:0007669"/>
    <property type="project" value="UniProtKB-KW"/>
</dbReference>
<dbReference type="GO" id="GO:0016020">
    <property type="term" value="C:membrane"/>
    <property type="evidence" value="ECO:0007669"/>
    <property type="project" value="UniProtKB-SubCell"/>
</dbReference>
<keyword evidence="3 11" id="KW-0812">Transmembrane</keyword>
<feature type="transmembrane region" description="Helical" evidence="11">
    <location>
        <begin position="158"/>
        <end position="177"/>
    </location>
</feature>
<evidence type="ECO:0000313" key="14">
    <source>
        <dbReference type="Proteomes" id="UP000321234"/>
    </source>
</evidence>
<organism evidence="13 14">
    <name type="scientific">Quadrisphaera setariae</name>
    <dbReference type="NCBI Taxonomy" id="2593304"/>
    <lineage>
        <taxon>Bacteria</taxon>
        <taxon>Bacillati</taxon>
        <taxon>Actinomycetota</taxon>
        <taxon>Actinomycetes</taxon>
        <taxon>Kineosporiales</taxon>
        <taxon>Kineosporiaceae</taxon>
        <taxon>Quadrisphaera</taxon>
    </lineage>
</organism>
<evidence type="ECO:0000256" key="3">
    <source>
        <dbReference type="ARBA" id="ARBA00022692"/>
    </source>
</evidence>
<evidence type="ECO:0000313" key="13">
    <source>
        <dbReference type="EMBL" id="TXR55150.1"/>
    </source>
</evidence>
<dbReference type="Gene3D" id="1.20.1440.130">
    <property type="entry name" value="VKOR domain"/>
    <property type="match status" value="1"/>
</dbReference>
<evidence type="ECO:0000256" key="8">
    <source>
        <dbReference type="ARBA" id="ARBA00023157"/>
    </source>
</evidence>
<evidence type="ECO:0000256" key="2">
    <source>
        <dbReference type="ARBA" id="ARBA00006214"/>
    </source>
</evidence>
<keyword evidence="4" id="KW-0874">Quinone</keyword>
<evidence type="ECO:0000256" key="1">
    <source>
        <dbReference type="ARBA" id="ARBA00004141"/>
    </source>
</evidence>
<name>A0A5C8ZED8_9ACTN</name>
<dbReference type="CDD" id="cd12922">
    <property type="entry name" value="VKOR_5"/>
    <property type="match status" value="1"/>
</dbReference>
<keyword evidence="9" id="KW-0676">Redox-active center</keyword>
<evidence type="ECO:0000256" key="5">
    <source>
        <dbReference type="ARBA" id="ARBA00022989"/>
    </source>
</evidence>
<dbReference type="InterPro" id="IPR041714">
    <property type="entry name" value="VKOR_Actinobacteria"/>
</dbReference>
<dbReference type="EMBL" id="VKAC01000010">
    <property type="protein sequence ID" value="TXR55150.1"/>
    <property type="molecule type" value="Genomic_DNA"/>
</dbReference>
<evidence type="ECO:0000259" key="12">
    <source>
        <dbReference type="SMART" id="SM00756"/>
    </source>
</evidence>
<dbReference type="Proteomes" id="UP000321234">
    <property type="component" value="Unassembled WGS sequence"/>
</dbReference>
<dbReference type="OrthoDB" id="9783799at2"/>
<keyword evidence="14" id="KW-1185">Reference proteome</keyword>
<dbReference type="InterPro" id="IPR012932">
    <property type="entry name" value="VKOR"/>
</dbReference>
<gene>
    <name evidence="13" type="ORF">FMM08_16900</name>
</gene>
<dbReference type="SMART" id="SM00756">
    <property type="entry name" value="VKc"/>
    <property type="match status" value="1"/>
</dbReference>
<dbReference type="AlphaFoldDB" id="A0A5C8ZED8"/>
<comment type="similarity">
    <text evidence="2">Belongs to the VKOR family.</text>
</comment>
<evidence type="ECO:0000256" key="9">
    <source>
        <dbReference type="ARBA" id="ARBA00023284"/>
    </source>
</evidence>
<feature type="domain" description="Vitamin K epoxide reductase" evidence="12">
    <location>
        <begin position="41"/>
        <end position="183"/>
    </location>
</feature>
<dbReference type="InterPro" id="IPR038354">
    <property type="entry name" value="VKOR_sf"/>
</dbReference>
<keyword evidence="5 11" id="KW-1133">Transmembrane helix</keyword>
<comment type="caution">
    <text evidence="13">The sequence shown here is derived from an EMBL/GenBank/DDBJ whole genome shotgun (WGS) entry which is preliminary data.</text>
</comment>
<evidence type="ECO:0000256" key="7">
    <source>
        <dbReference type="ARBA" id="ARBA00023136"/>
    </source>
</evidence>
<dbReference type="Pfam" id="PF07884">
    <property type="entry name" value="VKOR"/>
    <property type="match status" value="1"/>
</dbReference>
<feature type="transmembrane region" description="Helical" evidence="11">
    <location>
        <begin position="102"/>
        <end position="123"/>
    </location>
</feature>
<comment type="subcellular location">
    <subcellularLocation>
        <location evidence="1">Membrane</location>
        <topology evidence="1">Multi-pass membrane protein</topology>
    </subcellularLocation>
</comment>
<proteinExistence type="inferred from homology"/>
<keyword evidence="8" id="KW-1015">Disulfide bond</keyword>
<feature type="transmembrane region" description="Helical" evidence="11">
    <location>
        <begin position="44"/>
        <end position="64"/>
    </location>
</feature>
<keyword evidence="7 11" id="KW-0472">Membrane</keyword>
<evidence type="ECO:0000256" key="6">
    <source>
        <dbReference type="ARBA" id="ARBA00023002"/>
    </source>
</evidence>
<dbReference type="RefSeq" id="WP_147927540.1">
    <property type="nucleotide sequence ID" value="NZ_VKAC01000010.1"/>
</dbReference>
<evidence type="ECO:0000256" key="11">
    <source>
        <dbReference type="SAM" id="Phobius"/>
    </source>
</evidence>
<feature type="compositionally biased region" description="Low complexity" evidence="10">
    <location>
        <begin position="1"/>
        <end position="20"/>
    </location>
</feature>
<sequence>MSARSGVRPPAPRASSSSAVSEDDDAPRVAEGHLSADPVPPRRLGLLLTVGGVIGFLAAFTLTVERIKLLLDPTGYTPSCDINPFISCGSVMVTWQARLFGFPNPLIGIAAFAVATTLGVLLLSGTPLPRWVRAGWQVGITLGFVFICWLMTQSLYSIKALCPWCMVAWAVVIPMFWTTTVDSLDRGTIPVPRGARRAVAALVEYRLLLTVLTDLLVVVLIAQAFWDQWVALV</sequence>
<evidence type="ECO:0000256" key="10">
    <source>
        <dbReference type="SAM" id="MobiDB-lite"/>
    </source>
</evidence>